<dbReference type="GO" id="GO:0009166">
    <property type="term" value="P:nucleotide catabolic process"/>
    <property type="evidence" value="ECO:0007669"/>
    <property type="project" value="InterPro"/>
</dbReference>
<keyword evidence="1" id="KW-0547">Nucleotide-binding</keyword>
<dbReference type="AlphaFoldDB" id="A0A919N8X9"/>
<proteinExistence type="inferred from homology"/>
<sequence>MTSPLRRRIGLPAVALAVAGTLSALPAAPPAAAAEFAPVTASYGAPHGAPVVTGQILSYNDFHGAIDPPVGSGAVVNAGGTSTPAGGVEYLATYLKRLRAEADRAGRNTITAGAGDLIGASPLVSAAFHDEPTIELMNTIGLQVSSVGNHEFDEGVDELIRLQRGGCHPVDGCQDGDGFRGARFSYLAANTIDNKTGRPVLPPVEIKYVKGVPVGFIGLTLEGTAGIVNPAGIRNVHFTDEIVTANKWSDILRRLGVKAQVLLLHEGGSQGAATPTPGVSDCVNFSGPVVDIVKGLNPEIGLVVSGHTHRFYSCTLPDRTGQPTVVTSAGTNGQLVTDIDYSLDKRTGRFTEITAKNVIVENGVPDGNGGWKKDAAGVFLKNPDTVDQAAKKVADKYRTAVAPIANRLVGSISGDIARTPAASGESPLGDVIADAQLAYTRSAGAQLALMNPGGIRADLDADQSSGGEAYGQVTYGEAFTVQPFNNLVVTQTLTGAQLKNVLEQQFAGYGGQTSTKILQVSTGLTYTWSASAAPGSRITALSLNGTPIDPAANYLVTTNDFLANGGDGFSALAQGTGRVTAPGFDIDALTAYLGTGTIQPGRADRITTIP</sequence>
<comment type="similarity">
    <text evidence="1">Belongs to the 5'-nucleotidase family.</text>
</comment>
<gene>
    <name evidence="3" type="ORF">Asi03nite_40030</name>
</gene>
<dbReference type="InterPro" id="IPR029052">
    <property type="entry name" value="Metallo-depent_PP-like"/>
</dbReference>
<dbReference type="SUPFAM" id="SSF55816">
    <property type="entry name" value="5'-nucleotidase (syn. UDP-sugar hydrolase), C-terminal domain"/>
    <property type="match status" value="1"/>
</dbReference>
<evidence type="ECO:0000256" key="1">
    <source>
        <dbReference type="RuleBase" id="RU362119"/>
    </source>
</evidence>
<dbReference type="GO" id="GO:0030288">
    <property type="term" value="C:outer membrane-bounded periplasmic space"/>
    <property type="evidence" value="ECO:0007669"/>
    <property type="project" value="TreeGrafter"/>
</dbReference>
<comment type="caution">
    <text evidence="3">The sequence shown here is derived from an EMBL/GenBank/DDBJ whole genome shotgun (WGS) entry which is preliminary data.</text>
</comment>
<dbReference type="InterPro" id="IPR008334">
    <property type="entry name" value="5'-Nucleotdase_C"/>
</dbReference>
<dbReference type="Pfam" id="PF02872">
    <property type="entry name" value="5_nucleotid_C"/>
    <property type="match status" value="1"/>
</dbReference>
<dbReference type="EMBL" id="BOMW01000036">
    <property type="protein sequence ID" value="GIF06465.1"/>
    <property type="molecule type" value="Genomic_DNA"/>
</dbReference>
<dbReference type="SUPFAM" id="SSF56300">
    <property type="entry name" value="Metallo-dependent phosphatases"/>
    <property type="match status" value="1"/>
</dbReference>
<keyword evidence="1" id="KW-0732">Signal</keyword>
<accession>A0A919N8X9</accession>
<dbReference type="GO" id="GO:0008253">
    <property type="term" value="F:5'-nucleotidase activity"/>
    <property type="evidence" value="ECO:0007669"/>
    <property type="project" value="TreeGrafter"/>
</dbReference>
<dbReference type="Gene3D" id="3.60.21.10">
    <property type="match status" value="1"/>
</dbReference>
<dbReference type="PROSITE" id="PS51318">
    <property type="entry name" value="TAT"/>
    <property type="match status" value="1"/>
</dbReference>
<dbReference type="GO" id="GO:0000166">
    <property type="term" value="F:nucleotide binding"/>
    <property type="evidence" value="ECO:0007669"/>
    <property type="project" value="UniProtKB-KW"/>
</dbReference>
<keyword evidence="1" id="KW-0378">Hydrolase</keyword>
<feature type="domain" description="5'-Nucleotidase C-terminal" evidence="2">
    <location>
        <begin position="410"/>
        <end position="573"/>
    </location>
</feature>
<dbReference type="InterPro" id="IPR036907">
    <property type="entry name" value="5'-Nucleotdase_C_sf"/>
</dbReference>
<dbReference type="InterPro" id="IPR006311">
    <property type="entry name" value="TAT_signal"/>
</dbReference>
<organism evidence="3 4">
    <name type="scientific">Actinoplanes siamensis</name>
    <dbReference type="NCBI Taxonomy" id="1223317"/>
    <lineage>
        <taxon>Bacteria</taxon>
        <taxon>Bacillati</taxon>
        <taxon>Actinomycetota</taxon>
        <taxon>Actinomycetes</taxon>
        <taxon>Micromonosporales</taxon>
        <taxon>Micromonosporaceae</taxon>
        <taxon>Actinoplanes</taxon>
    </lineage>
</organism>
<dbReference type="GO" id="GO:0008768">
    <property type="term" value="F:UDP-sugar diphosphatase activity"/>
    <property type="evidence" value="ECO:0007669"/>
    <property type="project" value="TreeGrafter"/>
</dbReference>
<protein>
    <submittedName>
        <fullName evidence="3">5'-nucleotidase</fullName>
    </submittedName>
</protein>
<dbReference type="PRINTS" id="PR01607">
    <property type="entry name" value="APYRASEFAMLY"/>
</dbReference>
<evidence type="ECO:0000259" key="2">
    <source>
        <dbReference type="Pfam" id="PF02872"/>
    </source>
</evidence>
<evidence type="ECO:0000313" key="4">
    <source>
        <dbReference type="Proteomes" id="UP000629619"/>
    </source>
</evidence>
<dbReference type="Gene3D" id="3.90.780.10">
    <property type="entry name" value="5'-Nucleotidase, C-terminal domain"/>
    <property type="match status" value="1"/>
</dbReference>
<dbReference type="PANTHER" id="PTHR11575">
    <property type="entry name" value="5'-NUCLEOTIDASE-RELATED"/>
    <property type="match status" value="1"/>
</dbReference>
<evidence type="ECO:0000313" key="3">
    <source>
        <dbReference type="EMBL" id="GIF06465.1"/>
    </source>
</evidence>
<feature type="signal peptide" evidence="1">
    <location>
        <begin position="1"/>
        <end position="33"/>
    </location>
</feature>
<dbReference type="InterPro" id="IPR006179">
    <property type="entry name" value="5_nucleotidase/apyrase"/>
</dbReference>
<dbReference type="Proteomes" id="UP000629619">
    <property type="component" value="Unassembled WGS sequence"/>
</dbReference>
<dbReference type="PANTHER" id="PTHR11575:SF24">
    <property type="entry name" value="5'-NUCLEOTIDASE"/>
    <property type="match status" value="1"/>
</dbReference>
<dbReference type="RefSeq" id="WP_203681803.1">
    <property type="nucleotide sequence ID" value="NZ_BOMW01000036.1"/>
</dbReference>
<keyword evidence="4" id="KW-1185">Reference proteome</keyword>
<reference evidence="3" key="1">
    <citation type="submission" date="2021-01" db="EMBL/GenBank/DDBJ databases">
        <title>Whole genome shotgun sequence of Actinoplanes siamensis NBRC 109076.</title>
        <authorList>
            <person name="Komaki H."/>
            <person name="Tamura T."/>
        </authorList>
    </citation>
    <scope>NUCLEOTIDE SEQUENCE</scope>
    <source>
        <strain evidence="3">NBRC 109076</strain>
    </source>
</reference>
<name>A0A919N8X9_9ACTN</name>
<feature type="chain" id="PRO_5038155445" evidence="1">
    <location>
        <begin position="34"/>
        <end position="610"/>
    </location>
</feature>